<sequence>MGPAVIAERHTRNASIFFIVPKIFPGRAEENIRGLGNGRGTGWCIFLTLLCISIAPDVLAELLTIRPPGRRPCGIDSKGATPPLGLRSADVARVEHPLCVPLMRSRSRAFLQTMGSLWPCVAGAFANGSGQSITTASSWRKGYARPPVGPKRMLDSAAPRWVRASSRTY</sequence>
<keyword evidence="2" id="KW-1185">Reference proteome</keyword>
<gene>
    <name evidence="1" type="ORF">C8F04DRAFT_350788</name>
</gene>
<dbReference type="EMBL" id="JARJCM010000301">
    <property type="protein sequence ID" value="KAJ7019249.1"/>
    <property type="molecule type" value="Genomic_DNA"/>
</dbReference>
<evidence type="ECO:0000313" key="2">
    <source>
        <dbReference type="Proteomes" id="UP001218188"/>
    </source>
</evidence>
<comment type="caution">
    <text evidence="1">The sequence shown here is derived from an EMBL/GenBank/DDBJ whole genome shotgun (WGS) entry which is preliminary data.</text>
</comment>
<reference evidence="1" key="1">
    <citation type="submission" date="2023-03" db="EMBL/GenBank/DDBJ databases">
        <title>Massive genome expansion in bonnet fungi (Mycena s.s.) driven by repeated elements and novel gene families across ecological guilds.</title>
        <authorList>
            <consortium name="Lawrence Berkeley National Laboratory"/>
            <person name="Harder C.B."/>
            <person name="Miyauchi S."/>
            <person name="Viragh M."/>
            <person name="Kuo A."/>
            <person name="Thoen E."/>
            <person name="Andreopoulos B."/>
            <person name="Lu D."/>
            <person name="Skrede I."/>
            <person name="Drula E."/>
            <person name="Henrissat B."/>
            <person name="Morin E."/>
            <person name="Kohler A."/>
            <person name="Barry K."/>
            <person name="LaButti K."/>
            <person name="Morin E."/>
            <person name="Salamov A."/>
            <person name="Lipzen A."/>
            <person name="Mereny Z."/>
            <person name="Hegedus B."/>
            <person name="Baldrian P."/>
            <person name="Stursova M."/>
            <person name="Weitz H."/>
            <person name="Taylor A."/>
            <person name="Grigoriev I.V."/>
            <person name="Nagy L.G."/>
            <person name="Martin F."/>
            <person name="Kauserud H."/>
        </authorList>
    </citation>
    <scope>NUCLEOTIDE SEQUENCE</scope>
    <source>
        <strain evidence="1">CBHHK200</strain>
    </source>
</reference>
<dbReference type="AlphaFoldDB" id="A0AAD6S116"/>
<name>A0AAD6S116_9AGAR</name>
<organism evidence="1 2">
    <name type="scientific">Mycena alexandri</name>
    <dbReference type="NCBI Taxonomy" id="1745969"/>
    <lineage>
        <taxon>Eukaryota</taxon>
        <taxon>Fungi</taxon>
        <taxon>Dikarya</taxon>
        <taxon>Basidiomycota</taxon>
        <taxon>Agaricomycotina</taxon>
        <taxon>Agaricomycetes</taxon>
        <taxon>Agaricomycetidae</taxon>
        <taxon>Agaricales</taxon>
        <taxon>Marasmiineae</taxon>
        <taxon>Mycenaceae</taxon>
        <taxon>Mycena</taxon>
    </lineage>
</organism>
<dbReference type="Proteomes" id="UP001218188">
    <property type="component" value="Unassembled WGS sequence"/>
</dbReference>
<protein>
    <submittedName>
        <fullName evidence="1">Uncharacterized protein</fullName>
    </submittedName>
</protein>
<accession>A0AAD6S116</accession>
<evidence type="ECO:0000313" key="1">
    <source>
        <dbReference type="EMBL" id="KAJ7019249.1"/>
    </source>
</evidence>
<proteinExistence type="predicted"/>